<evidence type="ECO:0000313" key="4">
    <source>
        <dbReference type="EMBL" id="OGY46179.1"/>
    </source>
</evidence>
<dbReference type="AlphaFoldDB" id="A0A1G1Y1G1"/>
<evidence type="ECO:0008006" key="6">
    <source>
        <dbReference type="Google" id="ProtNLM"/>
    </source>
</evidence>
<dbReference type="PANTHER" id="PTHR13610:SF11">
    <property type="entry name" value="METHYLTRANSFERASE DOMAIN-CONTAINING PROTEIN"/>
    <property type="match status" value="1"/>
</dbReference>
<dbReference type="InterPro" id="IPR029063">
    <property type="entry name" value="SAM-dependent_MTases_sf"/>
</dbReference>
<accession>A0A1G1Y1G1</accession>
<dbReference type="Proteomes" id="UP000176241">
    <property type="component" value="Unassembled WGS sequence"/>
</dbReference>
<organism evidence="4 5">
    <name type="scientific">Candidatus Buchananbacteria bacterium RIFCSPHIGHO2_01_FULL_39_8</name>
    <dbReference type="NCBI Taxonomy" id="1797533"/>
    <lineage>
        <taxon>Bacteria</taxon>
        <taxon>Candidatus Buchananiibacteriota</taxon>
    </lineage>
</organism>
<dbReference type="STRING" id="1797533.A2731_03280"/>
<name>A0A1G1Y1G1_9BACT</name>
<dbReference type="InterPro" id="IPR026170">
    <property type="entry name" value="FAM173A/B"/>
</dbReference>
<protein>
    <recommendedName>
        <fullName evidence="6">DOT1 domain-containing protein</fullName>
    </recommendedName>
</protein>
<dbReference type="GO" id="GO:0032259">
    <property type="term" value="P:methylation"/>
    <property type="evidence" value="ECO:0007669"/>
    <property type="project" value="UniProtKB-KW"/>
</dbReference>
<evidence type="ECO:0000256" key="2">
    <source>
        <dbReference type="ARBA" id="ARBA00022679"/>
    </source>
</evidence>
<dbReference type="EMBL" id="MHIC01000001">
    <property type="protein sequence ID" value="OGY46179.1"/>
    <property type="molecule type" value="Genomic_DNA"/>
</dbReference>
<keyword evidence="1" id="KW-0489">Methyltransferase</keyword>
<keyword evidence="3" id="KW-0949">S-adenosyl-L-methionine</keyword>
<keyword evidence="2" id="KW-0808">Transferase</keyword>
<comment type="caution">
    <text evidence="4">The sequence shown here is derived from an EMBL/GenBank/DDBJ whole genome shotgun (WGS) entry which is preliminary data.</text>
</comment>
<proteinExistence type="predicted"/>
<dbReference type="Gene3D" id="3.40.50.150">
    <property type="entry name" value="Vaccinia Virus protein VP39"/>
    <property type="match status" value="1"/>
</dbReference>
<dbReference type="SUPFAM" id="SSF53335">
    <property type="entry name" value="S-adenosyl-L-methionine-dependent methyltransferases"/>
    <property type="match status" value="1"/>
</dbReference>
<evidence type="ECO:0000256" key="3">
    <source>
        <dbReference type="ARBA" id="ARBA00022691"/>
    </source>
</evidence>
<reference evidence="4 5" key="1">
    <citation type="journal article" date="2016" name="Nat. Commun.">
        <title>Thousands of microbial genomes shed light on interconnected biogeochemical processes in an aquifer system.</title>
        <authorList>
            <person name="Anantharaman K."/>
            <person name="Brown C.T."/>
            <person name="Hug L.A."/>
            <person name="Sharon I."/>
            <person name="Castelle C.J."/>
            <person name="Probst A.J."/>
            <person name="Thomas B.C."/>
            <person name="Singh A."/>
            <person name="Wilkins M.J."/>
            <person name="Karaoz U."/>
            <person name="Brodie E.L."/>
            <person name="Williams K.H."/>
            <person name="Hubbard S.S."/>
            <person name="Banfield J.F."/>
        </authorList>
    </citation>
    <scope>NUCLEOTIDE SEQUENCE [LARGE SCALE GENOMIC DNA]</scope>
</reference>
<evidence type="ECO:0000313" key="5">
    <source>
        <dbReference type="Proteomes" id="UP000176241"/>
    </source>
</evidence>
<gene>
    <name evidence="4" type="ORF">A2731_03280</name>
</gene>
<evidence type="ECO:0000256" key="1">
    <source>
        <dbReference type="ARBA" id="ARBA00022603"/>
    </source>
</evidence>
<dbReference type="PANTHER" id="PTHR13610">
    <property type="entry name" value="METHYLTRANSFERASE DOMAIN-CONTAINING PROTEIN"/>
    <property type="match status" value="1"/>
</dbReference>
<dbReference type="GO" id="GO:0016279">
    <property type="term" value="F:protein-lysine N-methyltransferase activity"/>
    <property type="evidence" value="ECO:0007669"/>
    <property type="project" value="InterPro"/>
</dbReference>
<sequence length="162" mass="18044">MLILGTFALAGLSAAPWVPLWKKDVIRMMRLANIKPGEVVYDLGAGDGRIIIIAVREFGAQSTGFEFAVLPYILGYIKILASGLRGKAKLKYANFFFQDFSQADVICAFLTPRAMEKLKPKLEKETKSGCRIVSYAFSIPGWTPTKIDKPNTKTTAVYLYQR</sequence>